<dbReference type="SUPFAM" id="SSF55729">
    <property type="entry name" value="Acyl-CoA N-acyltransferases (Nat)"/>
    <property type="match status" value="1"/>
</dbReference>
<dbReference type="GO" id="GO:0006526">
    <property type="term" value="P:L-arginine biosynthetic process"/>
    <property type="evidence" value="ECO:0007669"/>
    <property type="project" value="UniProtKB-UniRule"/>
</dbReference>
<name>A0A3N0V901_9GAMM</name>
<dbReference type="GO" id="GO:0004042">
    <property type="term" value="F:L-glutamate N-acetyltransferase activity"/>
    <property type="evidence" value="ECO:0007669"/>
    <property type="project" value="UniProtKB-UniRule"/>
</dbReference>
<evidence type="ECO:0000256" key="5">
    <source>
        <dbReference type="ARBA" id="ARBA00022679"/>
    </source>
</evidence>
<dbReference type="PROSITE" id="PS51186">
    <property type="entry name" value="GNAT"/>
    <property type="match status" value="1"/>
</dbReference>
<evidence type="ECO:0000256" key="4">
    <source>
        <dbReference type="ARBA" id="ARBA00022605"/>
    </source>
</evidence>
<dbReference type="CDD" id="cd04237">
    <property type="entry name" value="AAK_NAGS-ABP"/>
    <property type="match status" value="1"/>
</dbReference>
<dbReference type="InterPro" id="IPR001048">
    <property type="entry name" value="Asp/Glu/Uridylate_kinase"/>
</dbReference>
<dbReference type="Gene3D" id="3.40.1160.10">
    <property type="entry name" value="Acetylglutamate kinase-like"/>
    <property type="match status" value="1"/>
</dbReference>
<evidence type="ECO:0000256" key="6">
    <source>
        <dbReference type="ARBA" id="ARBA00023315"/>
    </source>
</evidence>
<dbReference type="Proteomes" id="UP000282106">
    <property type="component" value="Unassembled WGS sequence"/>
</dbReference>
<dbReference type="PANTHER" id="PTHR30602">
    <property type="entry name" value="AMINO-ACID ACETYLTRANSFERASE"/>
    <property type="match status" value="1"/>
</dbReference>
<proteinExistence type="inferred from homology"/>
<comment type="similarity">
    <text evidence="2 8">Belongs to the acetyltransferase family. ArgA subfamily.</text>
</comment>
<dbReference type="HAMAP" id="MF_01105">
    <property type="entry name" value="N_acetyl_glu_synth"/>
    <property type="match status" value="1"/>
</dbReference>
<evidence type="ECO:0000256" key="2">
    <source>
        <dbReference type="ARBA" id="ARBA00009145"/>
    </source>
</evidence>
<comment type="pathway">
    <text evidence="1 8">Amino-acid biosynthesis; L-arginine biosynthesis; N(2)-acetyl-L-ornithine from L-glutamate: step 1/4.</text>
</comment>
<dbReference type="InterPro" id="IPR036393">
    <property type="entry name" value="AceGlu_kinase-like_sf"/>
</dbReference>
<dbReference type="PANTHER" id="PTHR30602:SF12">
    <property type="entry name" value="AMINO-ACID ACETYLTRANSFERASE NAGS1, CHLOROPLASTIC-RELATED"/>
    <property type="match status" value="1"/>
</dbReference>
<keyword evidence="8" id="KW-0963">Cytoplasm</keyword>
<dbReference type="AlphaFoldDB" id="A0A3N0V901"/>
<keyword evidence="6 8" id="KW-0012">Acyltransferase</keyword>
<comment type="subcellular location">
    <subcellularLocation>
        <location evidence="8">Cytoplasm</location>
    </subcellularLocation>
</comment>
<dbReference type="Pfam" id="PF13508">
    <property type="entry name" value="Acetyltransf_7"/>
    <property type="match status" value="1"/>
</dbReference>
<dbReference type="PIRSF" id="PIRSF000423">
    <property type="entry name" value="ArgA"/>
    <property type="match status" value="1"/>
</dbReference>
<dbReference type="CDD" id="cd04301">
    <property type="entry name" value="NAT_SF"/>
    <property type="match status" value="1"/>
</dbReference>
<evidence type="ECO:0000256" key="8">
    <source>
        <dbReference type="HAMAP-Rule" id="MF_01105"/>
    </source>
</evidence>
<organism evidence="10 11">
    <name type="scientific">Stagnimonas aquatica</name>
    <dbReference type="NCBI Taxonomy" id="2689987"/>
    <lineage>
        <taxon>Bacteria</taxon>
        <taxon>Pseudomonadati</taxon>
        <taxon>Pseudomonadota</taxon>
        <taxon>Gammaproteobacteria</taxon>
        <taxon>Nevskiales</taxon>
        <taxon>Nevskiaceae</taxon>
        <taxon>Stagnimonas</taxon>
    </lineage>
</organism>
<comment type="caution">
    <text evidence="10">The sequence shown here is derived from an EMBL/GenBank/DDBJ whole genome shotgun (WGS) entry which is preliminary data.</text>
</comment>
<dbReference type="EC" id="2.3.1.1" evidence="8"/>
<dbReference type="RefSeq" id="WP_123212134.1">
    <property type="nucleotide sequence ID" value="NZ_RJVO01000005.1"/>
</dbReference>
<evidence type="ECO:0000256" key="7">
    <source>
        <dbReference type="ARBA" id="ARBA00048372"/>
    </source>
</evidence>
<dbReference type="GO" id="GO:0005737">
    <property type="term" value="C:cytoplasm"/>
    <property type="evidence" value="ECO:0007669"/>
    <property type="project" value="UniProtKB-SubCell"/>
</dbReference>
<gene>
    <name evidence="8" type="primary">argA</name>
    <name evidence="10" type="ORF">ED208_11930</name>
</gene>
<dbReference type="InterPro" id="IPR010167">
    <property type="entry name" value="NH2A_AcTrfase"/>
</dbReference>
<keyword evidence="4 8" id="KW-0028">Amino-acid biosynthesis</keyword>
<evidence type="ECO:0000256" key="1">
    <source>
        <dbReference type="ARBA" id="ARBA00004925"/>
    </source>
</evidence>
<dbReference type="FunCoup" id="A0A3N0V901">
    <property type="interactions" value="124"/>
</dbReference>
<evidence type="ECO:0000313" key="10">
    <source>
        <dbReference type="EMBL" id="ROH89112.1"/>
    </source>
</evidence>
<dbReference type="InterPro" id="IPR033719">
    <property type="entry name" value="NAGS_kin"/>
</dbReference>
<evidence type="ECO:0000256" key="3">
    <source>
        <dbReference type="ARBA" id="ARBA00022571"/>
    </source>
</evidence>
<dbReference type="Pfam" id="PF00696">
    <property type="entry name" value="AA_kinase"/>
    <property type="match status" value="1"/>
</dbReference>
<sequence length="439" mass="48079">MNPAEFVRALRAAAPYVHAHVDRVFVLAFGGEICEREDFEHFLYDIALLHSLGVKLVLVHGARPQIEQRLRRQGIESKHQGSLRITDADTLQCVLDAAGSLRMAIEAKLSTSLASTPMGGARIKVAGGNWIVAKPVGVRNGIDHLYTGEVRRVDAESIRQVLDQGRIALVSNTGYSPTGEIFNLRYEDIATAVAMELSADKLVFLVNSNPDDWKLAADTGDAGQLSLGEATRLFETAALADRDRAHLAAALAAGRGGVKRTHLVGAAEEGALLRELYTRDGVGLMVYTDAHYEAVREASIEDVGGILALIKPLEDAGVLVPRSREQLELEIGQFDVMVRDGLVIACCALFPFPAKSMGEFSCVAVHSDYRGEGRAEALLKRAEDTARQQGLKQIFALTTTTEHWFLEHGFVEGRIEDLPVQKQRIYNYRRNSIVLVKTL</sequence>
<dbReference type="Gene3D" id="3.40.630.30">
    <property type="match status" value="1"/>
</dbReference>
<evidence type="ECO:0000313" key="11">
    <source>
        <dbReference type="Proteomes" id="UP000282106"/>
    </source>
</evidence>
<comment type="catalytic activity">
    <reaction evidence="7 8">
        <text>L-glutamate + acetyl-CoA = N-acetyl-L-glutamate + CoA + H(+)</text>
        <dbReference type="Rhea" id="RHEA:24292"/>
        <dbReference type="ChEBI" id="CHEBI:15378"/>
        <dbReference type="ChEBI" id="CHEBI:29985"/>
        <dbReference type="ChEBI" id="CHEBI:44337"/>
        <dbReference type="ChEBI" id="CHEBI:57287"/>
        <dbReference type="ChEBI" id="CHEBI:57288"/>
        <dbReference type="EC" id="2.3.1.1"/>
    </reaction>
</comment>
<feature type="domain" description="N-acetyltransferase" evidence="9">
    <location>
        <begin position="293"/>
        <end position="439"/>
    </location>
</feature>
<keyword evidence="5 8" id="KW-0808">Transferase</keyword>
<accession>A0A3N0V901</accession>
<dbReference type="SUPFAM" id="SSF53633">
    <property type="entry name" value="Carbamate kinase-like"/>
    <property type="match status" value="1"/>
</dbReference>
<keyword evidence="11" id="KW-1185">Reference proteome</keyword>
<dbReference type="EMBL" id="RJVO01000005">
    <property type="protein sequence ID" value="ROH89112.1"/>
    <property type="molecule type" value="Genomic_DNA"/>
</dbReference>
<dbReference type="InParanoid" id="A0A3N0V901"/>
<evidence type="ECO:0000259" key="9">
    <source>
        <dbReference type="PROSITE" id="PS51186"/>
    </source>
</evidence>
<dbReference type="NCBIfam" id="TIGR01890">
    <property type="entry name" value="N-Ac-Glu-synth"/>
    <property type="match status" value="1"/>
</dbReference>
<comment type="miscellaneous">
    <text evidence="8">In bacteria which possess the bifunctional enzyme ornithine acetyltransferase/N-acetylglutamate synthase (ArgJ), ArgA fulfills an anaplerotic role.</text>
</comment>
<dbReference type="InterPro" id="IPR016181">
    <property type="entry name" value="Acyl_CoA_acyltransferase"/>
</dbReference>
<dbReference type="UniPathway" id="UPA00068">
    <property type="reaction ID" value="UER00106"/>
</dbReference>
<keyword evidence="3 8" id="KW-0055">Arginine biosynthesis</keyword>
<reference evidence="10 11" key="1">
    <citation type="submission" date="2018-10" db="EMBL/GenBank/DDBJ databases">
        <authorList>
            <person name="Chen W.-M."/>
        </authorList>
    </citation>
    <scope>NUCLEOTIDE SEQUENCE [LARGE SCALE GENOMIC DNA]</scope>
    <source>
        <strain evidence="10 11">THS-13</strain>
    </source>
</reference>
<dbReference type="NCBIfam" id="NF003641">
    <property type="entry name" value="PRK05279.1"/>
    <property type="match status" value="1"/>
</dbReference>
<protein>
    <recommendedName>
        <fullName evidence="8">Amino-acid acetyltransferase</fullName>
        <ecNumber evidence="8">2.3.1.1</ecNumber>
    </recommendedName>
    <alternativeName>
        <fullName evidence="8">N-acetylglutamate synthase</fullName>
        <shortName evidence="8">AGS</shortName>
        <shortName evidence="8">NAGS</shortName>
    </alternativeName>
</protein>
<dbReference type="InterPro" id="IPR000182">
    <property type="entry name" value="GNAT_dom"/>
</dbReference>